<dbReference type="eggNOG" id="ENOG502SR2V">
    <property type="taxonomic scope" value="Eukaryota"/>
</dbReference>
<keyword evidence="2" id="KW-0812">Transmembrane</keyword>
<feature type="transmembrane region" description="Helical" evidence="2">
    <location>
        <begin position="22"/>
        <end position="44"/>
    </location>
</feature>
<feature type="domain" description="DUF6534" evidence="3">
    <location>
        <begin position="180"/>
        <end position="265"/>
    </location>
</feature>
<feature type="transmembrane region" description="Helical" evidence="2">
    <location>
        <begin position="56"/>
        <end position="80"/>
    </location>
</feature>
<feature type="transmembrane region" description="Helical" evidence="2">
    <location>
        <begin position="128"/>
        <end position="156"/>
    </location>
</feature>
<evidence type="ECO:0000256" key="1">
    <source>
        <dbReference type="SAM" id="MobiDB-lite"/>
    </source>
</evidence>
<evidence type="ECO:0000256" key="2">
    <source>
        <dbReference type="SAM" id="Phobius"/>
    </source>
</evidence>
<reference evidence="4 5" key="1">
    <citation type="submission" date="2015-12" db="EMBL/GenBank/DDBJ databases">
        <title>Draft genome sequence of Moniliophthora roreri, the causal agent of frosty pod rot of cacao.</title>
        <authorList>
            <person name="Aime M.C."/>
            <person name="Diaz-Valderrama J.R."/>
            <person name="Kijpornyongpan T."/>
            <person name="Phillips-Mora W."/>
        </authorList>
    </citation>
    <scope>NUCLEOTIDE SEQUENCE [LARGE SCALE GENOMIC DNA]</scope>
    <source>
        <strain evidence="4 5">MCA 2952</strain>
    </source>
</reference>
<evidence type="ECO:0000313" key="4">
    <source>
        <dbReference type="EMBL" id="KTB36237.1"/>
    </source>
</evidence>
<organism evidence="4 5">
    <name type="scientific">Moniliophthora roreri</name>
    <name type="common">Frosty pod rot fungus</name>
    <name type="synonym">Monilia roreri</name>
    <dbReference type="NCBI Taxonomy" id="221103"/>
    <lineage>
        <taxon>Eukaryota</taxon>
        <taxon>Fungi</taxon>
        <taxon>Dikarya</taxon>
        <taxon>Basidiomycota</taxon>
        <taxon>Agaricomycotina</taxon>
        <taxon>Agaricomycetes</taxon>
        <taxon>Agaricomycetidae</taxon>
        <taxon>Agaricales</taxon>
        <taxon>Marasmiineae</taxon>
        <taxon>Marasmiaceae</taxon>
        <taxon>Moniliophthora</taxon>
    </lineage>
</organism>
<dbReference type="PANTHER" id="PTHR40465:SF1">
    <property type="entry name" value="DUF6534 DOMAIN-CONTAINING PROTEIN"/>
    <property type="match status" value="1"/>
</dbReference>
<keyword evidence="2" id="KW-1133">Transmembrane helix</keyword>
<dbReference type="EMBL" id="LATX01001919">
    <property type="protein sequence ID" value="KTB36237.1"/>
    <property type="molecule type" value="Genomic_DNA"/>
</dbReference>
<comment type="caution">
    <text evidence="4">The sequence shown here is derived from an EMBL/GenBank/DDBJ whole genome shotgun (WGS) entry which is preliminary data.</text>
</comment>
<dbReference type="PANTHER" id="PTHR40465">
    <property type="entry name" value="CHROMOSOME 1, WHOLE GENOME SHOTGUN SEQUENCE"/>
    <property type="match status" value="1"/>
</dbReference>
<keyword evidence="2" id="KW-0472">Membrane</keyword>
<feature type="transmembrane region" description="Helical" evidence="2">
    <location>
        <begin position="168"/>
        <end position="195"/>
    </location>
</feature>
<accession>A0A0W0FIS8</accession>
<protein>
    <recommendedName>
        <fullName evidence="3">DUF6534 domain-containing protein</fullName>
    </recommendedName>
</protein>
<dbReference type="Pfam" id="PF20152">
    <property type="entry name" value="DUF6534"/>
    <property type="match status" value="1"/>
</dbReference>
<sequence>MSATQISTDGPGLNMTEIFAPFYWGFVISLFLGGITIVQAYIYFPHPSDRKPVQIIAAIMLLLDLVSSALIAQSLFYYLIPHYGSLAQLGSVTTELNVECLLNATITFISQMYFAYQIHMIKRNDRVAWFVIVVITVCAIFAFVGGIGCITAMAIFQHGVLSNRNEKFAIFFGIAKGFGTVTDIVATVAMCIYLWSSKTGIAQTKGLIKSLIQYVINRGIVVTLLQTLLLVLFYAAPNKLYWIAAHINVTKLYANTFFAMLNARERIKQKHAGSKAISTSFFRNISDKSDKSGKDQTFSPSHDTAEAQDKPYEMPTVAKAVVIADL</sequence>
<dbReference type="Proteomes" id="UP000054988">
    <property type="component" value="Unassembled WGS sequence"/>
</dbReference>
<proteinExistence type="predicted"/>
<evidence type="ECO:0000259" key="3">
    <source>
        <dbReference type="Pfam" id="PF20152"/>
    </source>
</evidence>
<gene>
    <name evidence="4" type="ORF">WG66_11191</name>
</gene>
<name>A0A0W0FIS8_MONRR</name>
<feature type="transmembrane region" description="Helical" evidence="2">
    <location>
        <begin position="241"/>
        <end position="261"/>
    </location>
</feature>
<feature type="transmembrane region" description="Helical" evidence="2">
    <location>
        <begin position="100"/>
        <end position="116"/>
    </location>
</feature>
<feature type="compositionally biased region" description="Basic and acidic residues" evidence="1">
    <location>
        <begin position="303"/>
        <end position="312"/>
    </location>
</feature>
<feature type="transmembrane region" description="Helical" evidence="2">
    <location>
        <begin position="215"/>
        <end position="235"/>
    </location>
</feature>
<dbReference type="AlphaFoldDB" id="A0A0W0FIS8"/>
<evidence type="ECO:0000313" key="5">
    <source>
        <dbReference type="Proteomes" id="UP000054988"/>
    </source>
</evidence>
<feature type="region of interest" description="Disordered" evidence="1">
    <location>
        <begin position="288"/>
        <end position="312"/>
    </location>
</feature>
<dbReference type="InterPro" id="IPR045339">
    <property type="entry name" value="DUF6534"/>
</dbReference>